<evidence type="ECO:0000256" key="1">
    <source>
        <dbReference type="ARBA" id="ARBA00023015"/>
    </source>
</evidence>
<dbReference type="GO" id="GO:0003677">
    <property type="term" value="F:DNA binding"/>
    <property type="evidence" value="ECO:0007669"/>
    <property type="project" value="UniProtKB-KW"/>
</dbReference>
<dbReference type="InterPro" id="IPR014710">
    <property type="entry name" value="RmlC-like_jellyroll"/>
</dbReference>
<dbReference type="GeneID" id="77135480"/>
<evidence type="ECO:0000256" key="3">
    <source>
        <dbReference type="ARBA" id="ARBA00023163"/>
    </source>
</evidence>
<evidence type="ECO:0000313" key="6">
    <source>
        <dbReference type="EMBL" id="EEO29581.1"/>
    </source>
</evidence>
<dbReference type="InterPro" id="IPR012318">
    <property type="entry name" value="HTH_CRP"/>
</dbReference>
<keyword evidence="3" id="KW-0804">Transcription</keyword>
<dbReference type="OrthoDB" id="9776746at2"/>
<feature type="domain" description="Cyclic nucleotide-binding" evidence="4">
    <location>
        <begin position="13"/>
        <end position="119"/>
    </location>
</feature>
<dbReference type="GO" id="GO:0005829">
    <property type="term" value="C:cytosol"/>
    <property type="evidence" value="ECO:0007669"/>
    <property type="project" value="TreeGrafter"/>
</dbReference>
<sequence>MTPDTKKLINMPVFAHLSMEKLEEFLEKTPCRLAHYETREHIAMQGAPCRAFILLCEGQVRASMIGTDGRQITIEDHEAPMLLASNFVFATHNHFPVDIIAITPCEIMVIEKEPFMELMCTEPVVLQNFLRILSDRSHILSRKLGSLVLLKLKNRIAAYLLEHQEIRNQQEVADYLGVARPSLARVLAELAQEGSVLFENRRVTIADQAKLEKYL</sequence>
<name>C3X8Q5_OXAFO</name>
<organism evidence="6 7">
    <name type="scientific">Oxalobacter formigenes OXCC13</name>
    <dbReference type="NCBI Taxonomy" id="556269"/>
    <lineage>
        <taxon>Bacteria</taxon>
        <taxon>Pseudomonadati</taxon>
        <taxon>Pseudomonadota</taxon>
        <taxon>Betaproteobacteria</taxon>
        <taxon>Burkholderiales</taxon>
        <taxon>Oxalobacteraceae</taxon>
        <taxon>Oxalobacter</taxon>
    </lineage>
</organism>
<keyword evidence="1" id="KW-0805">Transcription regulation</keyword>
<evidence type="ECO:0000259" key="5">
    <source>
        <dbReference type="PROSITE" id="PS51063"/>
    </source>
</evidence>
<dbReference type="Gene3D" id="2.60.120.10">
    <property type="entry name" value="Jelly Rolls"/>
    <property type="match status" value="1"/>
</dbReference>
<keyword evidence="2" id="KW-0238">DNA-binding</keyword>
<dbReference type="SMART" id="SM00419">
    <property type="entry name" value="HTH_CRP"/>
    <property type="match status" value="1"/>
</dbReference>
<dbReference type="STRING" id="847.BRW83_1625"/>
<feature type="domain" description="HTH crp-type" evidence="5">
    <location>
        <begin position="150"/>
        <end position="209"/>
    </location>
</feature>
<dbReference type="SMART" id="SM00100">
    <property type="entry name" value="cNMP"/>
    <property type="match status" value="1"/>
</dbReference>
<dbReference type="InterPro" id="IPR036390">
    <property type="entry name" value="WH_DNA-bd_sf"/>
</dbReference>
<dbReference type="Pfam" id="PF00027">
    <property type="entry name" value="cNMP_binding"/>
    <property type="match status" value="1"/>
</dbReference>
<dbReference type="PANTHER" id="PTHR24567">
    <property type="entry name" value="CRP FAMILY TRANSCRIPTIONAL REGULATORY PROTEIN"/>
    <property type="match status" value="1"/>
</dbReference>
<dbReference type="Pfam" id="PF13545">
    <property type="entry name" value="HTH_Crp_2"/>
    <property type="match status" value="1"/>
</dbReference>
<proteinExistence type="predicted"/>
<dbReference type="InterPro" id="IPR050397">
    <property type="entry name" value="Env_Response_Regulators"/>
</dbReference>
<keyword evidence="7" id="KW-1185">Reference proteome</keyword>
<dbReference type="SUPFAM" id="SSF46785">
    <property type="entry name" value="Winged helix' DNA-binding domain"/>
    <property type="match status" value="1"/>
</dbReference>
<accession>C3X8Q5</accession>
<dbReference type="InterPro" id="IPR000595">
    <property type="entry name" value="cNMP-bd_dom"/>
</dbReference>
<dbReference type="PROSITE" id="PS51063">
    <property type="entry name" value="HTH_CRP_2"/>
    <property type="match status" value="1"/>
</dbReference>
<evidence type="ECO:0000259" key="4">
    <source>
        <dbReference type="PROSITE" id="PS50042"/>
    </source>
</evidence>
<gene>
    <name evidence="6" type="ORF">OFBG_00609</name>
</gene>
<dbReference type="PANTHER" id="PTHR24567:SF58">
    <property type="entry name" value="CYCLIC AMP-BINDING REGULATORY PROTEIN"/>
    <property type="match status" value="1"/>
</dbReference>
<dbReference type="HOGENOM" id="CLU_075053_4_1_4"/>
<reference evidence="6 7" key="1">
    <citation type="submission" date="2009-02" db="EMBL/GenBank/DDBJ databases">
        <title>The Genome Sequence of Oxalobacter formigenes OXCC13.</title>
        <authorList>
            <consortium name="The Broad Institute Genome Sequencing Platform"/>
            <person name="Ward D."/>
            <person name="Young S.K."/>
            <person name="Kodira C.D."/>
            <person name="Zeng Q."/>
            <person name="Koehrsen M."/>
            <person name="Alvarado L."/>
            <person name="Berlin A."/>
            <person name="Borenstein D."/>
            <person name="Chen Z."/>
            <person name="Engels R."/>
            <person name="Freedman E."/>
            <person name="Gellesch M."/>
            <person name="Goldberg J."/>
            <person name="Griggs A."/>
            <person name="Gujja S."/>
            <person name="Heiman D."/>
            <person name="Hepburn T."/>
            <person name="Howarth C."/>
            <person name="Jen D."/>
            <person name="Larson L."/>
            <person name="Lewis B."/>
            <person name="Mehta T."/>
            <person name="Park D."/>
            <person name="Pearson M."/>
            <person name="Roberts A."/>
            <person name="Saif S."/>
            <person name="Shea T."/>
            <person name="Shenoy N."/>
            <person name="Sisk P."/>
            <person name="Stolte C."/>
            <person name="Sykes S."/>
            <person name="Walk T."/>
            <person name="White J."/>
            <person name="Yandava C."/>
            <person name="Allison M.J."/>
            <person name="Lander E."/>
            <person name="Nusbaum C."/>
            <person name="Galagan J."/>
            <person name="Birren B."/>
        </authorList>
    </citation>
    <scope>NUCLEOTIDE SEQUENCE [LARGE SCALE GENOMIC DNA]</scope>
    <source>
        <strain evidence="6 7">OXCC13</strain>
    </source>
</reference>
<dbReference type="AlphaFoldDB" id="C3X8Q5"/>
<evidence type="ECO:0000313" key="7">
    <source>
        <dbReference type="Proteomes" id="UP000005089"/>
    </source>
</evidence>
<dbReference type="PROSITE" id="PS50042">
    <property type="entry name" value="CNMP_BINDING_3"/>
    <property type="match status" value="1"/>
</dbReference>
<dbReference type="Proteomes" id="UP000005089">
    <property type="component" value="Unassembled WGS sequence"/>
</dbReference>
<dbReference type="RefSeq" id="WP_005880157.1">
    <property type="nucleotide sequence ID" value="NZ_CP019430.1"/>
</dbReference>
<dbReference type="EMBL" id="GG658170">
    <property type="protein sequence ID" value="EEO29581.1"/>
    <property type="molecule type" value="Genomic_DNA"/>
</dbReference>
<dbReference type="eggNOG" id="COG0664">
    <property type="taxonomic scope" value="Bacteria"/>
</dbReference>
<dbReference type="GO" id="GO:0003700">
    <property type="term" value="F:DNA-binding transcription factor activity"/>
    <property type="evidence" value="ECO:0007669"/>
    <property type="project" value="TreeGrafter"/>
</dbReference>
<dbReference type="CDD" id="cd00038">
    <property type="entry name" value="CAP_ED"/>
    <property type="match status" value="1"/>
</dbReference>
<evidence type="ECO:0000256" key="2">
    <source>
        <dbReference type="ARBA" id="ARBA00023125"/>
    </source>
</evidence>
<protein>
    <submittedName>
        <fullName evidence="6">Cyclic nucleotide-binding domain protein</fullName>
    </submittedName>
</protein>
<dbReference type="SUPFAM" id="SSF51206">
    <property type="entry name" value="cAMP-binding domain-like"/>
    <property type="match status" value="1"/>
</dbReference>
<dbReference type="InterPro" id="IPR018490">
    <property type="entry name" value="cNMP-bd_dom_sf"/>
</dbReference>